<name>A0A0J1B862_RHOIS</name>
<evidence type="ECO:0000313" key="2">
    <source>
        <dbReference type="Proteomes" id="UP000036367"/>
    </source>
</evidence>
<dbReference type="Proteomes" id="UP000036367">
    <property type="component" value="Unassembled WGS sequence"/>
</dbReference>
<sequence>MESVNSRRRRSREFRWWVAAIRSRVSVHVSCLTFVACKTFAGGVSRPTNAL</sequence>
<reference evidence="1" key="1">
    <citation type="submission" date="2015-05" db="EMBL/GenBank/DDBJ databases">
        <title>Permanent draft genome of Rhodopirellula islandicus K833.</title>
        <authorList>
            <person name="Kizina J."/>
            <person name="Richter M."/>
            <person name="Glockner F.O."/>
            <person name="Harder J."/>
        </authorList>
    </citation>
    <scope>NUCLEOTIDE SEQUENCE [LARGE SCALE GENOMIC DNA]</scope>
    <source>
        <strain evidence="1">K833</strain>
    </source>
</reference>
<dbReference type="PATRIC" id="fig|595434.4.peg.4927"/>
<dbReference type="EMBL" id="LECT01000043">
    <property type="protein sequence ID" value="KLU02897.1"/>
    <property type="molecule type" value="Genomic_DNA"/>
</dbReference>
<protein>
    <submittedName>
        <fullName evidence="1">Uncharacterized protein</fullName>
    </submittedName>
</protein>
<evidence type="ECO:0000313" key="1">
    <source>
        <dbReference type="EMBL" id="KLU02897.1"/>
    </source>
</evidence>
<organism evidence="1 2">
    <name type="scientific">Rhodopirellula islandica</name>
    <dbReference type="NCBI Taxonomy" id="595434"/>
    <lineage>
        <taxon>Bacteria</taxon>
        <taxon>Pseudomonadati</taxon>
        <taxon>Planctomycetota</taxon>
        <taxon>Planctomycetia</taxon>
        <taxon>Pirellulales</taxon>
        <taxon>Pirellulaceae</taxon>
        <taxon>Rhodopirellula</taxon>
    </lineage>
</organism>
<proteinExistence type="predicted"/>
<gene>
    <name evidence="1" type="ORF">RISK_005193</name>
</gene>
<dbReference type="AlphaFoldDB" id="A0A0J1B862"/>
<accession>A0A0J1B862</accession>
<comment type="caution">
    <text evidence="1">The sequence shown here is derived from an EMBL/GenBank/DDBJ whole genome shotgun (WGS) entry which is preliminary data.</text>
</comment>
<keyword evidence="2" id="KW-1185">Reference proteome</keyword>
<dbReference type="STRING" id="595434.RISK_005193"/>